<evidence type="ECO:0000259" key="4">
    <source>
        <dbReference type="Pfam" id="PF23598"/>
    </source>
</evidence>
<accession>A0A5C7GS50</accession>
<reference evidence="7" key="1">
    <citation type="journal article" date="2019" name="Gigascience">
        <title>De novo genome assembly of the endangered Acer yangbiense, a plant species with extremely small populations endemic to Yunnan Province, China.</title>
        <authorList>
            <person name="Yang J."/>
            <person name="Wariss H.M."/>
            <person name="Tao L."/>
            <person name="Zhang R."/>
            <person name="Yun Q."/>
            <person name="Hollingsworth P."/>
            <person name="Dao Z."/>
            <person name="Luo G."/>
            <person name="Guo H."/>
            <person name="Ma Y."/>
            <person name="Sun W."/>
        </authorList>
    </citation>
    <scope>NUCLEOTIDE SEQUENCE [LARGE SCALE GENOMIC DNA]</scope>
    <source>
        <strain evidence="7">cv. Malutang</strain>
    </source>
</reference>
<dbReference type="GO" id="GO:0006952">
    <property type="term" value="P:defense response"/>
    <property type="evidence" value="ECO:0007669"/>
    <property type="project" value="UniProtKB-KW"/>
</dbReference>
<evidence type="ECO:0000259" key="5">
    <source>
        <dbReference type="Pfam" id="PF25019"/>
    </source>
</evidence>
<organism evidence="6 7">
    <name type="scientific">Acer yangbiense</name>
    <dbReference type="NCBI Taxonomy" id="1000413"/>
    <lineage>
        <taxon>Eukaryota</taxon>
        <taxon>Viridiplantae</taxon>
        <taxon>Streptophyta</taxon>
        <taxon>Embryophyta</taxon>
        <taxon>Tracheophyta</taxon>
        <taxon>Spermatophyta</taxon>
        <taxon>Magnoliopsida</taxon>
        <taxon>eudicotyledons</taxon>
        <taxon>Gunneridae</taxon>
        <taxon>Pentapetalae</taxon>
        <taxon>rosids</taxon>
        <taxon>malvids</taxon>
        <taxon>Sapindales</taxon>
        <taxon>Sapindaceae</taxon>
        <taxon>Hippocastanoideae</taxon>
        <taxon>Acereae</taxon>
        <taxon>Acer</taxon>
    </lineage>
</organism>
<feature type="domain" description="Disease resistance R13L4/SHOC-2-like LRR" evidence="4">
    <location>
        <begin position="260"/>
        <end position="426"/>
    </location>
</feature>
<evidence type="ECO:0000256" key="2">
    <source>
        <dbReference type="ARBA" id="ARBA00022737"/>
    </source>
</evidence>
<dbReference type="SUPFAM" id="SSF52047">
    <property type="entry name" value="RNI-like"/>
    <property type="match status" value="2"/>
</dbReference>
<dbReference type="Pfam" id="PF25019">
    <property type="entry name" value="LRR_R13L1-DRL21"/>
    <property type="match status" value="1"/>
</dbReference>
<name>A0A5C7GS50_9ROSI</name>
<dbReference type="InterPro" id="IPR032675">
    <property type="entry name" value="LRR_dom_sf"/>
</dbReference>
<protein>
    <submittedName>
        <fullName evidence="6">Uncharacterized protein</fullName>
    </submittedName>
</protein>
<gene>
    <name evidence="6" type="ORF">EZV62_026689</name>
</gene>
<feature type="domain" description="R13L1/DRL21-like LRR repeat region" evidence="5">
    <location>
        <begin position="2"/>
        <end position="118"/>
    </location>
</feature>
<keyword evidence="1" id="KW-0433">Leucine-rich repeat</keyword>
<dbReference type="Proteomes" id="UP000323000">
    <property type="component" value="Chromosome 13"/>
</dbReference>
<evidence type="ECO:0000256" key="1">
    <source>
        <dbReference type="ARBA" id="ARBA00022614"/>
    </source>
</evidence>
<dbReference type="InterPro" id="IPR056789">
    <property type="entry name" value="LRR_R13L1-DRL21"/>
</dbReference>
<dbReference type="PANTHER" id="PTHR36766:SF48">
    <property type="entry name" value="DISEASE RESISTANCE PROTEIN RGA3"/>
    <property type="match status" value="1"/>
</dbReference>
<dbReference type="AlphaFoldDB" id="A0A5C7GS50"/>
<dbReference type="InterPro" id="IPR055414">
    <property type="entry name" value="LRR_R13L4/SHOC2-like"/>
</dbReference>
<dbReference type="Pfam" id="PF23598">
    <property type="entry name" value="LRR_14"/>
    <property type="match status" value="1"/>
</dbReference>
<dbReference type="OrthoDB" id="2973320at2759"/>
<keyword evidence="2" id="KW-0677">Repeat</keyword>
<sequence length="534" mass="59813">MGGTLSIKHLQRVDNPRDAKEANLVEKLNLRRLSLAWENESDLQSQDDVEKVLEALQPHTNLKRLDISGYKGDQFPSWIMDSTFNNVVYIKISNCDKCSQLPPFVLLPSLRTLHLSNMSRVMYIDDHFQGGGMAIGFPSLQSLEIENLPSLQRFAREDGRKLLPRLTSLRIVTCPKLTSLQHLPSVEQLTVLGCNEVVLGSISNLKNLISLYIEDNDELNYLPEGTLLNLTSLKTLKIYVFLKLKCLPTEIGSLSSLEKLDITSCPELESFPEQGMEGLKRLKYLTLEYCTKFTSLTESLQHLSCLESLKLRSCPELVALPDGRKYLTSLCHLQLSGSKLEVLPDVLRYVPALQSMSISDCPNLESLPHWLGDLTSLQTLRISLCPKLQSLPASIQGITMLQKLSIYGCPELEKRSEKEKGEDWYKIAHIPNVDEFIGVFPVSLLEVLLGKAKKYEKIDITQLPKLAPLFDGLNCFETLIGMRSGHEIRCLNIESERHTCTTATTIITVAAIGDVHGFFLSSSLLQSSQAVLMP</sequence>
<comment type="caution">
    <text evidence="6">The sequence shown here is derived from an EMBL/GenBank/DDBJ whole genome shotgun (WGS) entry which is preliminary data.</text>
</comment>
<evidence type="ECO:0000313" key="6">
    <source>
        <dbReference type="EMBL" id="TXG47395.1"/>
    </source>
</evidence>
<evidence type="ECO:0000313" key="7">
    <source>
        <dbReference type="Proteomes" id="UP000323000"/>
    </source>
</evidence>
<keyword evidence="3" id="KW-0611">Plant defense</keyword>
<keyword evidence="7" id="KW-1185">Reference proteome</keyword>
<dbReference type="Gene3D" id="3.80.10.10">
    <property type="entry name" value="Ribonuclease Inhibitor"/>
    <property type="match status" value="3"/>
</dbReference>
<evidence type="ECO:0000256" key="3">
    <source>
        <dbReference type="ARBA" id="ARBA00022821"/>
    </source>
</evidence>
<dbReference type="EMBL" id="VAHF01000013">
    <property type="protein sequence ID" value="TXG47395.1"/>
    <property type="molecule type" value="Genomic_DNA"/>
</dbReference>
<proteinExistence type="predicted"/>
<dbReference type="PANTHER" id="PTHR36766">
    <property type="entry name" value="PLANT BROAD-SPECTRUM MILDEW RESISTANCE PROTEIN RPW8"/>
    <property type="match status" value="1"/>
</dbReference>